<name>A0A6V7NGZ3_ANACO</name>
<dbReference type="Gene3D" id="3.30.1370.10">
    <property type="entry name" value="K Homology domain, type 1"/>
    <property type="match status" value="2"/>
</dbReference>
<feature type="compositionally biased region" description="Polar residues" evidence="3">
    <location>
        <begin position="821"/>
        <end position="830"/>
    </location>
</feature>
<feature type="compositionally biased region" description="Low complexity" evidence="3">
    <location>
        <begin position="730"/>
        <end position="763"/>
    </location>
</feature>
<feature type="domain" description="K Homology" evidence="4">
    <location>
        <begin position="199"/>
        <end position="272"/>
    </location>
</feature>
<evidence type="ECO:0000256" key="2">
    <source>
        <dbReference type="PROSITE-ProRule" id="PRU00117"/>
    </source>
</evidence>
<feature type="domain" description="K Homology" evidence="4">
    <location>
        <begin position="293"/>
        <end position="367"/>
    </location>
</feature>
<feature type="compositionally biased region" description="Low complexity" evidence="3">
    <location>
        <begin position="536"/>
        <end position="551"/>
    </location>
</feature>
<feature type="region of interest" description="Disordered" evidence="3">
    <location>
        <begin position="1"/>
        <end position="204"/>
    </location>
</feature>
<keyword evidence="2" id="KW-0694">RNA-binding</keyword>
<evidence type="ECO:0000256" key="1">
    <source>
        <dbReference type="ARBA" id="ARBA00022737"/>
    </source>
</evidence>
<dbReference type="InterPro" id="IPR004088">
    <property type="entry name" value="KH_dom_type_1"/>
</dbReference>
<dbReference type="Pfam" id="PF00013">
    <property type="entry name" value="KH_1"/>
    <property type="match status" value="2"/>
</dbReference>
<dbReference type="EMBL" id="LR862138">
    <property type="protein sequence ID" value="CAD1817748.1"/>
    <property type="molecule type" value="Genomic_DNA"/>
</dbReference>
<feature type="compositionally biased region" description="Basic and acidic residues" evidence="3">
    <location>
        <begin position="86"/>
        <end position="107"/>
    </location>
</feature>
<feature type="compositionally biased region" description="Polar residues" evidence="3">
    <location>
        <begin position="604"/>
        <end position="629"/>
    </location>
</feature>
<feature type="compositionally biased region" description="Low complexity" evidence="3">
    <location>
        <begin position="28"/>
        <end position="39"/>
    </location>
</feature>
<dbReference type="InterPro" id="IPR036612">
    <property type="entry name" value="KH_dom_type_1_sf"/>
</dbReference>
<reference evidence="5" key="1">
    <citation type="submission" date="2020-07" db="EMBL/GenBank/DDBJ databases">
        <authorList>
            <person name="Lin J."/>
        </authorList>
    </citation>
    <scope>NUCLEOTIDE SEQUENCE</scope>
</reference>
<feature type="compositionally biased region" description="Acidic residues" evidence="3">
    <location>
        <begin position="66"/>
        <end position="81"/>
    </location>
</feature>
<proteinExistence type="predicted"/>
<dbReference type="AlphaFoldDB" id="A0A6V7NGZ3"/>
<evidence type="ECO:0000256" key="3">
    <source>
        <dbReference type="SAM" id="MobiDB-lite"/>
    </source>
</evidence>
<evidence type="ECO:0000259" key="4">
    <source>
        <dbReference type="SMART" id="SM00322"/>
    </source>
</evidence>
<dbReference type="PANTHER" id="PTHR10288">
    <property type="entry name" value="KH DOMAIN CONTAINING RNA BINDING PROTEIN"/>
    <property type="match status" value="1"/>
</dbReference>
<dbReference type="CDD" id="cd00105">
    <property type="entry name" value="KH-I"/>
    <property type="match status" value="1"/>
</dbReference>
<dbReference type="PROSITE" id="PS50084">
    <property type="entry name" value="KH_TYPE_1"/>
    <property type="match status" value="2"/>
</dbReference>
<organism evidence="5">
    <name type="scientific">Ananas comosus var. bracteatus</name>
    <name type="common">red pineapple</name>
    <dbReference type="NCBI Taxonomy" id="296719"/>
    <lineage>
        <taxon>Eukaryota</taxon>
        <taxon>Viridiplantae</taxon>
        <taxon>Streptophyta</taxon>
        <taxon>Embryophyta</taxon>
        <taxon>Tracheophyta</taxon>
        <taxon>Spermatophyta</taxon>
        <taxon>Magnoliopsida</taxon>
        <taxon>Liliopsida</taxon>
        <taxon>Poales</taxon>
        <taxon>Bromeliaceae</taxon>
        <taxon>Bromelioideae</taxon>
        <taxon>Ananas</taxon>
    </lineage>
</organism>
<feature type="region of interest" description="Disordered" evidence="3">
    <location>
        <begin position="810"/>
        <end position="842"/>
    </location>
</feature>
<feature type="compositionally biased region" description="Low complexity" evidence="3">
    <location>
        <begin position="653"/>
        <end position="702"/>
    </location>
</feature>
<sequence>MAESEAAAATEASVVTEHEAAAAEEEVVSPPVLAAAVAAEEVDAEQGEEASRGGGGGGGGEGGGAVEEEAAPVEPSGDDDVPPATSDHKRKLEDMEAPEKEAEEPRAAPDTAAKEEEEAEGTLDGDAKRQRVDGETGGLADTEDQEVEKSEGPPAVNGQYPLPDNLQPEEDLPKSTTEASGQDGDSSGGQLGSDDLSLQTSSRKIEVPNNKVGVLIGKAGETIKFLQINSGAKIQITRDAQADPQSSTRPVELIGSLESINKAEKLIRDVIAEADAGGSPALVAKGFGTVQSGAEQIEIQVPNEKVGLVIGKGGETIKNLQTRSGARIQLIPQHLPEGDSSKERTVRVTGDKKQIEVAKEMIKEVISQIQYEGNNVNLLVYSYALLIGSTFSVPYSHLPKRGIRLYLLRVDVVGKAALRLKRLTNCNLTRLEQLIPYFLLTVLYISCSFFVVLQNFILCQSQISFFSLCNFLPNCILYSNQTPSRLSSLSGGHGQQSYRPRGPSTAASHWGLRPQQPTAGGYDYPQRGMYPPQNAQQYPQSYGSSYSQQPPRTGMSTSWDPRGPGGHPPQSGGYDYYRQGSQPYDARSSGTGPAPGSAPVNYNYAGQSQASGYGQPNPYPQSAPSTQQAYGHGYGEPKYDAHTTGQQMYGGHQQPPMGSQPGYPQQQQQDPYGKPPYGGTQQSYGPPQAPAPYGSGAPAPQSYPYGSTVPSQPNPNYAQPYGPPSGTADGYAQSYPQQSGQYGQGYPQQGAQQYGQYPQAQPGYADQSVANNANYGYQGGAAAADAGYGNSMPSSGYGAPAPAGGGYGGQAQAGYVQPQPNQSGYEQSVPPSAAQPGYGVHPGERRLDMQRARLRSLGMEVSGRYDFVQFVFVHCGLVLRQVVSAFASLQLLFCYFEPCCLSKLLCFMMLSNPLDV</sequence>
<feature type="compositionally biased region" description="Polar residues" evidence="3">
    <location>
        <begin position="704"/>
        <end position="717"/>
    </location>
</feature>
<feature type="region of interest" description="Disordered" evidence="3">
    <location>
        <begin position="488"/>
        <end position="763"/>
    </location>
</feature>
<feature type="compositionally biased region" description="Low complexity" evidence="3">
    <location>
        <begin position="1"/>
        <end position="15"/>
    </location>
</feature>
<keyword evidence="1" id="KW-0677">Repeat</keyword>
<feature type="compositionally biased region" description="Basic and acidic residues" evidence="3">
    <location>
        <begin position="125"/>
        <end position="134"/>
    </location>
</feature>
<dbReference type="GO" id="GO:0003723">
    <property type="term" value="F:RNA binding"/>
    <property type="evidence" value="ECO:0007669"/>
    <property type="project" value="UniProtKB-UniRule"/>
</dbReference>
<feature type="compositionally biased region" description="Gly residues" evidence="3">
    <location>
        <begin position="52"/>
        <end position="65"/>
    </location>
</feature>
<dbReference type="SMART" id="SM00322">
    <property type="entry name" value="KH"/>
    <property type="match status" value="2"/>
</dbReference>
<accession>A0A6V7NGZ3</accession>
<dbReference type="InterPro" id="IPR004087">
    <property type="entry name" value="KH_dom"/>
</dbReference>
<evidence type="ECO:0000313" key="5">
    <source>
        <dbReference type="EMBL" id="CAD1817748.1"/>
    </source>
</evidence>
<dbReference type="SUPFAM" id="SSF54791">
    <property type="entry name" value="Eukaryotic type KH-domain (KH-domain type I)"/>
    <property type="match status" value="2"/>
</dbReference>
<gene>
    <name evidence="5" type="ORF">CB5_LOCUS959</name>
</gene>
<protein>
    <recommendedName>
        <fullName evidence="4">K Homology domain-containing protein</fullName>
    </recommendedName>
</protein>